<protein>
    <submittedName>
        <fullName evidence="2">Uncharacterized protein</fullName>
    </submittedName>
</protein>
<dbReference type="Proteomes" id="UP000269721">
    <property type="component" value="Unassembled WGS sequence"/>
</dbReference>
<feature type="transmembrane region" description="Helical" evidence="1">
    <location>
        <begin position="82"/>
        <end position="109"/>
    </location>
</feature>
<sequence length="138" mass="15276">MCPTSFEMFEVESLRPPYFVTFAVGVCSPQRCASIAHPLLPLLRSPSPPRSAETLSRAITIARMAVITFLCLIWGIHLPACAAAAVLICVAAYTYIGTTGYLTWGMWLARWMEAYPNSPKQALYATIPFILTVDWIAF</sequence>
<proteinExistence type="predicted"/>
<name>A0A4P9VU96_9FUNG</name>
<keyword evidence="1" id="KW-0472">Membrane</keyword>
<accession>A0A4P9VU96</accession>
<dbReference type="AlphaFoldDB" id="A0A4P9VU96"/>
<evidence type="ECO:0000256" key="1">
    <source>
        <dbReference type="SAM" id="Phobius"/>
    </source>
</evidence>
<keyword evidence="3" id="KW-1185">Reference proteome</keyword>
<reference evidence="3" key="1">
    <citation type="journal article" date="2018" name="Nat. Microbiol.">
        <title>Leveraging single-cell genomics to expand the fungal tree of life.</title>
        <authorList>
            <person name="Ahrendt S.R."/>
            <person name="Quandt C.A."/>
            <person name="Ciobanu D."/>
            <person name="Clum A."/>
            <person name="Salamov A."/>
            <person name="Andreopoulos B."/>
            <person name="Cheng J.F."/>
            <person name="Woyke T."/>
            <person name="Pelin A."/>
            <person name="Henrissat B."/>
            <person name="Reynolds N.K."/>
            <person name="Benny G.L."/>
            <person name="Smith M.E."/>
            <person name="James T.Y."/>
            <person name="Grigoriev I.V."/>
        </authorList>
    </citation>
    <scope>NUCLEOTIDE SEQUENCE [LARGE SCALE GENOMIC DNA]</scope>
</reference>
<feature type="transmembrane region" description="Helical" evidence="1">
    <location>
        <begin position="55"/>
        <end position="76"/>
    </location>
</feature>
<gene>
    <name evidence="2" type="ORF">BDK51DRAFT_49570</name>
</gene>
<evidence type="ECO:0000313" key="3">
    <source>
        <dbReference type="Proteomes" id="UP000269721"/>
    </source>
</evidence>
<evidence type="ECO:0000313" key="2">
    <source>
        <dbReference type="EMBL" id="RKO83151.1"/>
    </source>
</evidence>
<organism evidence="2 3">
    <name type="scientific">Blyttiomyces helicus</name>
    <dbReference type="NCBI Taxonomy" id="388810"/>
    <lineage>
        <taxon>Eukaryota</taxon>
        <taxon>Fungi</taxon>
        <taxon>Fungi incertae sedis</taxon>
        <taxon>Chytridiomycota</taxon>
        <taxon>Chytridiomycota incertae sedis</taxon>
        <taxon>Chytridiomycetes</taxon>
        <taxon>Chytridiomycetes incertae sedis</taxon>
        <taxon>Blyttiomyces</taxon>
    </lineage>
</organism>
<keyword evidence="1" id="KW-0812">Transmembrane</keyword>
<keyword evidence="1" id="KW-1133">Transmembrane helix</keyword>
<dbReference type="EMBL" id="ML001594">
    <property type="protein sequence ID" value="RKO83151.1"/>
    <property type="molecule type" value="Genomic_DNA"/>
</dbReference>